<dbReference type="EMBL" id="BAAAHH010000020">
    <property type="protein sequence ID" value="GAA0958141.1"/>
    <property type="molecule type" value="Genomic_DNA"/>
</dbReference>
<keyword evidence="3 5" id="KW-0238">DNA-binding</keyword>
<dbReference type="InterPro" id="IPR036271">
    <property type="entry name" value="Tet_transcr_reg_TetR-rel_C_sf"/>
</dbReference>
<reference evidence="7 8" key="1">
    <citation type="journal article" date="2019" name="Int. J. Syst. Evol. Microbiol.">
        <title>The Global Catalogue of Microorganisms (GCM) 10K type strain sequencing project: providing services to taxonomists for standard genome sequencing and annotation.</title>
        <authorList>
            <consortium name="The Broad Institute Genomics Platform"/>
            <consortium name="The Broad Institute Genome Sequencing Center for Infectious Disease"/>
            <person name="Wu L."/>
            <person name="Ma J."/>
        </authorList>
    </citation>
    <scope>NUCLEOTIDE SEQUENCE [LARGE SCALE GENOMIC DNA]</scope>
    <source>
        <strain evidence="7 8">JCM 10696</strain>
    </source>
</reference>
<dbReference type="Gene3D" id="1.10.357.10">
    <property type="entry name" value="Tetracycline Repressor, domain 2"/>
    <property type="match status" value="1"/>
</dbReference>
<evidence type="ECO:0000256" key="3">
    <source>
        <dbReference type="ARBA" id="ARBA00023125"/>
    </source>
</evidence>
<gene>
    <name evidence="7" type="ORF">GCM10009550_46310</name>
</gene>
<dbReference type="Proteomes" id="UP001500665">
    <property type="component" value="Unassembled WGS sequence"/>
</dbReference>
<dbReference type="PROSITE" id="PS50977">
    <property type="entry name" value="HTH_TETR_2"/>
    <property type="match status" value="1"/>
</dbReference>
<evidence type="ECO:0000256" key="1">
    <source>
        <dbReference type="ARBA" id="ARBA00022491"/>
    </source>
</evidence>
<dbReference type="InterPro" id="IPR001647">
    <property type="entry name" value="HTH_TetR"/>
</dbReference>
<evidence type="ECO:0000256" key="4">
    <source>
        <dbReference type="ARBA" id="ARBA00023163"/>
    </source>
</evidence>
<sequence length="206" mass="22700">MTTQTSRGPYAKSAAVRRRVLEACVDAFAETGFYGATMKDIARRAGISYTGLLHHFPRKEDLLIAVLEFRGEQSTRLLETADALDPAEYPLEVLRGMLAVTADNERSPGLLELHCVMSGEATSPEHPAHAYYTDRYRKLRRFYAAAFTALAERGEIRSESTPEALAAMTIALINGLQTQWLYDRGTVDMEGSLRAFLVSVVPALAG</sequence>
<keyword evidence="2" id="KW-0805">Transcription regulation</keyword>
<organism evidence="7 8">
    <name type="scientific">Actinocorallia libanotica</name>
    <dbReference type="NCBI Taxonomy" id="46162"/>
    <lineage>
        <taxon>Bacteria</taxon>
        <taxon>Bacillati</taxon>
        <taxon>Actinomycetota</taxon>
        <taxon>Actinomycetes</taxon>
        <taxon>Streptosporangiales</taxon>
        <taxon>Thermomonosporaceae</taxon>
        <taxon>Actinocorallia</taxon>
    </lineage>
</organism>
<feature type="DNA-binding region" description="H-T-H motif" evidence="5">
    <location>
        <begin position="37"/>
        <end position="56"/>
    </location>
</feature>
<dbReference type="PANTHER" id="PTHR30055:SF234">
    <property type="entry name" value="HTH-TYPE TRANSCRIPTIONAL REGULATOR BETI"/>
    <property type="match status" value="1"/>
</dbReference>
<dbReference type="SUPFAM" id="SSF46689">
    <property type="entry name" value="Homeodomain-like"/>
    <property type="match status" value="1"/>
</dbReference>
<dbReference type="PANTHER" id="PTHR30055">
    <property type="entry name" value="HTH-TYPE TRANSCRIPTIONAL REGULATOR RUTR"/>
    <property type="match status" value="1"/>
</dbReference>
<feature type="domain" description="HTH tetR-type" evidence="6">
    <location>
        <begin position="14"/>
        <end position="74"/>
    </location>
</feature>
<dbReference type="InterPro" id="IPR039538">
    <property type="entry name" value="BetI_C"/>
</dbReference>
<dbReference type="RefSeq" id="WP_344243008.1">
    <property type="nucleotide sequence ID" value="NZ_BAAAHH010000020.1"/>
</dbReference>
<evidence type="ECO:0000256" key="2">
    <source>
        <dbReference type="ARBA" id="ARBA00023015"/>
    </source>
</evidence>
<evidence type="ECO:0000313" key="7">
    <source>
        <dbReference type="EMBL" id="GAA0958141.1"/>
    </source>
</evidence>
<evidence type="ECO:0000313" key="8">
    <source>
        <dbReference type="Proteomes" id="UP001500665"/>
    </source>
</evidence>
<dbReference type="Pfam" id="PF00440">
    <property type="entry name" value="TetR_N"/>
    <property type="match status" value="1"/>
</dbReference>
<keyword evidence="1" id="KW-0678">Repressor</keyword>
<proteinExistence type="predicted"/>
<dbReference type="SUPFAM" id="SSF48498">
    <property type="entry name" value="Tetracyclin repressor-like, C-terminal domain"/>
    <property type="match status" value="1"/>
</dbReference>
<accession>A0ABN1RJ43</accession>
<name>A0ABN1RJ43_9ACTN</name>
<keyword evidence="8" id="KW-1185">Reference proteome</keyword>
<protein>
    <submittedName>
        <fullName evidence="7">TetR/AcrR family transcriptional regulator</fullName>
    </submittedName>
</protein>
<evidence type="ECO:0000259" key="6">
    <source>
        <dbReference type="PROSITE" id="PS50977"/>
    </source>
</evidence>
<dbReference type="InterPro" id="IPR050109">
    <property type="entry name" value="HTH-type_TetR-like_transc_reg"/>
</dbReference>
<dbReference type="Pfam" id="PF13977">
    <property type="entry name" value="TetR_C_6"/>
    <property type="match status" value="1"/>
</dbReference>
<comment type="caution">
    <text evidence="7">The sequence shown here is derived from an EMBL/GenBank/DDBJ whole genome shotgun (WGS) entry which is preliminary data.</text>
</comment>
<dbReference type="PRINTS" id="PR00455">
    <property type="entry name" value="HTHTETR"/>
</dbReference>
<keyword evidence="4" id="KW-0804">Transcription</keyword>
<evidence type="ECO:0000256" key="5">
    <source>
        <dbReference type="PROSITE-ProRule" id="PRU00335"/>
    </source>
</evidence>
<dbReference type="InterPro" id="IPR009057">
    <property type="entry name" value="Homeodomain-like_sf"/>
</dbReference>